<keyword evidence="6 17" id="KW-0812">Transmembrane</keyword>
<evidence type="ECO:0000256" key="6">
    <source>
        <dbReference type="ARBA" id="ARBA00022692"/>
    </source>
</evidence>
<sequence>MRAAAGAGLALVLTACGSGRASSDFAHGYLPLDSVGATNHTDRIQALWNGSWIAALLVGIVVWGLTLWCAVAYRRRKGDPELPPQVRYNLPIEILYTTVPVMMVGVLFFYTARDEAAILDRTGNVDHTVAVIGKKWGWDFNYVEEDVYSPGRQATLTGVEGVEATLPELVLPVDQDVRFQVVSIDVNHSFWIPAFLFKMDAIAGSPNEFVVRPTKEGVFQGKCAELCGEYHSEMLFNVRVVSEDEYDSYIEDLRDKGQEGQLSTQLAGEVERNAAVPRDSEGTNH</sequence>
<evidence type="ECO:0000256" key="8">
    <source>
        <dbReference type="ARBA" id="ARBA00022967"/>
    </source>
</evidence>
<name>A0ABP9HLV9_9ACTN</name>
<dbReference type="InterPro" id="IPR036257">
    <property type="entry name" value="Cyt_c_oxidase_su2_TM_sf"/>
</dbReference>
<dbReference type="SUPFAM" id="SSF81464">
    <property type="entry name" value="Cytochrome c oxidase subunit II-like, transmembrane region"/>
    <property type="match status" value="1"/>
</dbReference>
<dbReference type="PROSITE" id="PS51257">
    <property type="entry name" value="PROKAR_LIPOPROTEIN"/>
    <property type="match status" value="1"/>
</dbReference>
<dbReference type="PANTHER" id="PTHR22888">
    <property type="entry name" value="CYTOCHROME C OXIDASE, SUBUNIT II"/>
    <property type="match status" value="1"/>
</dbReference>
<accession>A0ABP9HLV9</accession>
<comment type="function">
    <text evidence="13">Subunits I and II form the functional core of the enzyme complex. Electrons originating in cytochrome c are transferred via heme a and Cu(A) to the binuclear center formed by heme a3 and Cu(B).</text>
</comment>
<dbReference type="PRINTS" id="PR01166">
    <property type="entry name" value="CYCOXIDASEII"/>
</dbReference>
<organism evidence="19 20">
    <name type="scientific">Kineococcus glutinatus</name>
    <dbReference type="NCBI Taxonomy" id="1070872"/>
    <lineage>
        <taxon>Bacteria</taxon>
        <taxon>Bacillati</taxon>
        <taxon>Actinomycetota</taxon>
        <taxon>Actinomycetes</taxon>
        <taxon>Kineosporiales</taxon>
        <taxon>Kineosporiaceae</taxon>
        <taxon>Kineococcus</taxon>
    </lineage>
</organism>
<evidence type="ECO:0000256" key="2">
    <source>
        <dbReference type="ARBA" id="ARBA00007866"/>
    </source>
</evidence>
<dbReference type="Proteomes" id="UP001501195">
    <property type="component" value="Unassembled WGS sequence"/>
</dbReference>
<evidence type="ECO:0000256" key="10">
    <source>
        <dbReference type="ARBA" id="ARBA00022989"/>
    </source>
</evidence>
<keyword evidence="11" id="KW-0186">Copper</keyword>
<evidence type="ECO:0000256" key="16">
    <source>
        <dbReference type="SAM" id="MobiDB-lite"/>
    </source>
</evidence>
<dbReference type="EC" id="7.1.1.9" evidence="3"/>
<evidence type="ECO:0000313" key="20">
    <source>
        <dbReference type="Proteomes" id="UP001501195"/>
    </source>
</evidence>
<comment type="caution">
    <text evidence="19">The sequence shown here is derived from an EMBL/GenBank/DDBJ whole genome shotgun (WGS) entry which is preliminary data.</text>
</comment>
<dbReference type="EMBL" id="BAABIL010000174">
    <property type="protein sequence ID" value="GAA4973225.1"/>
    <property type="molecule type" value="Genomic_DNA"/>
</dbReference>
<dbReference type="InterPro" id="IPR002429">
    <property type="entry name" value="CcO_II-like_C"/>
</dbReference>
<gene>
    <name evidence="19" type="primary">coxB</name>
    <name evidence="19" type="ORF">GCM10023225_13270</name>
</gene>
<dbReference type="PROSITE" id="PS00078">
    <property type="entry name" value="COX2"/>
    <property type="match status" value="1"/>
</dbReference>
<keyword evidence="4" id="KW-0813">Transport</keyword>
<evidence type="ECO:0000256" key="11">
    <source>
        <dbReference type="ARBA" id="ARBA00023008"/>
    </source>
</evidence>
<reference evidence="20" key="1">
    <citation type="journal article" date="2019" name="Int. J. Syst. Evol. Microbiol.">
        <title>The Global Catalogue of Microorganisms (GCM) 10K type strain sequencing project: providing services to taxonomists for standard genome sequencing and annotation.</title>
        <authorList>
            <consortium name="The Broad Institute Genomics Platform"/>
            <consortium name="The Broad Institute Genome Sequencing Center for Infectious Disease"/>
            <person name="Wu L."/>
            <person name="Ma J."/>
        </authorList>
    </citation>
    <scope>NUCLEOTIDE SEQUENCE [LARGE SCALE GENOMIC DNA]</scope>
    <source>
        <strain evidence="20">JCM 18126</strain>
    </source>
</reference>
<comment type="catalytic activity">
    <reaction evidence="15">
        <text>4 Fe(II)-[cytochrome c] + O2 + 8 H(+)(in) = 4 Fe(III)-[cytochrome c] + 2 H2O + 4 H(+)(out)</text>
        <dbReference type="Rhea" id="RHEA:11436"/>
        <dbReference type="Rhea" id="RHEA-COMP:10350"/>
        <dbReference type="Rhea" id="RHEA-COMP:14399"/>
        <dbReference type="ChEBI" id="CHEBI:15377"/>
        <dbReference type="ChEBI" id="CHEBI:15378"/>
        <dbReference type="ChEBI" id="CHEBI:15379"/>
        <dbReference type="ChEBI" id="CHEBI:29033"/>
        <dbReference type="ChEBI" id="CHEBI:29034"/>
        <dbReference type="EC" id="7.1.1.9"/>
    </reaction>
</comment>
<keyword evidence="5" id="KW-0679">Respiratory chain</keyword>
<feature type="transmembrane region" description="Helical" evidence="17">
    <location>
        <begin position="94"/>
        <end position="112"/>
    </location>
</feature>
<dbReference type="InterPro" id="IPR014222">
    <property type="entry name" value="Cyt_c_oxidase_su2"/>
</dbReference>
<evidence type="ECO:0000256" key="1">
    <source>
        <dbReference type="ARBA" id="ARBA00004141"/>
    </source>
</evidence>
<dbReference type="InterPro" id="IPR001505">
    <property type="entry name" value="Copper_CuA"/>
</dbReference>
<feature type="transmembrane region" description="Helical" evidence="17">
    <location>
        <begin position="52"/>
        <end position="73"/>
    </location>
</feature>
<evidence type="ECO:0000256" key="3">
    <source>
        <dbReference type="ARBA" id="ARBA00012949"/>
    </source>
</evidence>
<dbReference type="CDD" id="cd13919">
    <property type="entry name" value="CuRO_HCO_II_like_5"/>
    <property type="match status" value="1"/>
</dbReference>
<dbReference type="Gene3D" id="2.60.40.420">
    <property type="entry name" value="Cupredoxins - blue copper proteins"/>
    <property type="match status" value="1"/>
</dbReference>
<keyword evidence="10 17" id="KW-1133">Transmembrane helix</keyword>
<dbReference type="PANTHER" id="PTHR22888:SF9">
    <property type="entry name" value="CYTOCHROME C OXIDASE SUBUNIT 2"/>
    <property type="match status" value="1"/>
</dbReference>
<proteinExistence type="inferred from homology"/>
<dbReference type="SUPFAM" id="SSF49503">
    <property type="entry name" value="Cupredoxins"/>
    <property type="match status" value="1"/>
</dbReference>
<dbReference type="Gene3D" id="1.10.287.90">
    <property type="match status" value="1"/>
</dbReference>
<keyword evidence="8" id="KW-1278">Translocase</keyword>
<evidence type="ECO:0000256" key="4">
    <source>
        <dbReference type="ARBA" id="ARBA00022448"/>
    </source>
</evidence>
<comment type="subcellular location">
    <subcellularLocation>
        <location evidence="1">Membrane</location>
        <topology evidence="1">Multi-pass membrane protein</topology>
    </subcellularLocation>
</comment>
<evidence type="ECO:0000313" key="19">
    <source>
        <dbReference type="EMBL" id="GAA4973225.1"/>
    </source>
</evidence>
<feature type="domain" description="Cytochrome oxidase subunit II copper A binding" evidence="18">
    <location>
        <begin position="124"/>
        <end position="252"/>
    </location>
</feature>
<evidence type="ECO:0000256" key="5">
    <source>
        <dbReference type="ARBA" id="ARBA00022660"/>
    </source>
</evidence>
<dbReference type="InterPro" id="IPR045187">
    <property type="entry name" value="CcO_II"/>
</dbReference>
<keyword evidence="9" id="KW-0249">Electron transport</keyword>
<dbReference type="NCBIfam" id="TIGR02866">
    <property type="entry name" value="CoxB"/>
    <property type="match status" value="1"/>
</dbReference>
<evidence type="ECO:0000256" key="7">
    <source>
        <dbReference type="ARBA" id="ARBA00022723"/>
    </source>
</evidence>
<feature type="region of interest" description="Disordered" evidence="16">
    <location>
        <begin position="259"/>
        <end position="285"/>
    </location>
</feature>
<evidence type="ECO:0000256" key="15">
    <source>
        <dbReference type="ARBA" id="ARBA00047816"/>
    </source>
</evidence>
<dbReference type="Pfam" id="PF00116">
    <property type="entry name" value="COX2"/>
    <property type="match status" value="1"/>
</dbReference>
<protein>
    <recommendedName>
        <fullName evidence="3">cytochrome-c oxidase</fullName>
        <ecNumber evidence="3">7.1.1.9</ecNumber>
    </recommendedName>
    <alternativeName>
        <fullName evidence="14">Cytochrome aa3 subunit 2</fullName>
    </alternativeName>
</protein>
<dbReference type="PROSITE" id="PS50857">
    <property type="entry name" value="COX2_CUA"/>
    <property type="match status" value="1"/>
</dbReference>
<evidence type="ECO:0000256" key="12">
    <source>
        <dbReference type="ARBA" id="ARBA00023136"/>
    </source>
</evidence>
<keyword evidence="12 17" id="KW-0472">Membrane</keyword>
<evidence type="ECO:0000256" key="14">
    <source>
        <dbReference type="ARBA" id="ARBA00031399"/>
    </source>
</evidence>
<evidence type="ECO:0000256" key="13">
    <source>
        <dbReference type="ARBA" id="ARBA00024688"/>
    </source>
</evidence>
<comment type="similarity">
    <text evidence="2">Belongs to the cytochrome c oxidase subunit 2 family.</text>
</comment>
<keyword evidence="7" id="KW-0479">Metal-binding</keyword>
<evidence type="ECO:0000256" key="17">
    <source>
        <dbReference type="SAM" id="Phobius"/>
    </source>
</evidence>
<keyword evidence="20" id="KW-1185">Reference proteome</keyword>
<dbReference type="InterPro" id="IPR008972">
    <property type="entry name" value="Cupredoxin"/>
</dbReference>
<evidence type="ECO:0000259" key="18">
    <source>
        <dbReference type="PROSITE" id="PS50857"/>
    </source>
</evidence>
<evidence type="ECO:0000256" key="9">
    <source>
        <dbReference type="ARBA" id="ARBA00022982"/>
    </source>
</evidence>